<dbReference type="AlphaFoldDB" id="G9Y5Y0"/>
<evidence type="ECO:0000313" key="4">
    <source>
        <dbReference type="Proteomes" id="UP000005959"/>
    </source>
</evidence>
<dbReference type="PATRIC" id="fig|1002364.3.peg.1793"/>
<keyword evidence="1" id="KW-1133">Transmembrane helix</keyword>
<reference evidence="3 4" key="1">
    <citation type="submission" date="2011-08" db="EMBL/GenBank/DDBJ databases">
        <authorList>
            <person name="Weinstock G."/>
            <person name="Sodergren E."/>
            <person name="Clifton S."/>
            <person name="Fulton L."/>
            <person name="Fulton B."/>
            <person name="Courtney L."/>
            <person name="Fronick C."/>
            <person name="Harrison M."/>
            <person name="Strong C."/>
            <person name="Farmer C."/>
            <person name="Delahaunty K."/>
            <person name="Markovic C."/>
            <person name="Hall O."/>
            <person name="Minx P."/>
            <person name="Tomlinson C."/>
            <person name="Mitreva M."/>
            <person name="Hou S."/>
            <person name="Chen J."/>
            <person name="Wollam A."/>
            <person name="Pepin K.H."/>
            <person name="Johnson M."/>
            <person name="Bhonagiri V."/>
            <person name="Zhang X."/>
            <person name="Suruliraj S."/>
            <person name="Warren W."/>
            <person name="Chinwalla A."/>
            <person name="Mardis E.R."/>
            <person name="Wilson R.K."/>
        </authorList>
    </citation>
    <scope>NUCLEOTIDE SEQUENCE [LARGE SCALE GENOMIC DNA]</scope>
    <source>
        <strain evidence="3 4">ATCC 51873</strain>
    </source>
</reference>
<dbReference type="Gene3D" id="3.40.50.620">
    <property type="entry name" value="HUPs"/>
    <property type="match status" value="1"/>
</dbReference>
<feature type="transmembrane region" description="Helical" evidence="1">
    <location>
        <begin position="9"/>
        <end position="33"/>
    </location>
</feature>
<dbReference type="InterPro" id="IPR003848">
    <property type="entry name" value="DUF218"/>
</dbReference>
<dbReference type="InterPro" id="IPR051599">
    <property type="entry name" value="Cell_Envelope_Assoc"/>
</dbReference>
<dbReference type="GO" id="GO:0005886">
    <property type="term" value="C:plasma membrane"/>
    <property type="evidence" value="ECO:0007669"/>
    <property type="project" value="TreeGrafter"/>
</dbReference>
<organism evidence="3 4">
    <name type="scientific">Hafnia alvei ATCC 51873</name>
    <dbReference type="NCBI Taxonomy" id="1002364"/>
    <lineage>
        <taxon>Bacteria</taxon>
        <taxon>Pseudomonadati</taxon>
        <taxon>Pseudomonadota</taxon>
        <taxon>Gammaproteobacteria</taxon>
        <taxon>Enterobacterales</taxon>
        <taxon>Hafniaceae</taxon>
        <taxon>Hafnia</taxon>
    </lineage>
</organism>
<gene>
    <name evidence="3" type="ORF">HMPREF0454_01974</name>
</gene>
<dbReference type="EMBL" id="AGCI01000043">
    <property type="protein sequence ID" value="EHM43231.1"/>
    <property type="molecule type" value="Genomic_DNA"/>
</dbReference>
<dbReference type="PANTHER" id="PTHR30336:SF20">
    <property type="entry name" value="DUF218 DOMAIN-CONTAINING PROTEIN"/>
    <property type="match status" value="1"/>
</dbReference>
<dbReference type="Proteomes" id="UP000005959">
    <property type="component" value="Unassembled WGS sequence"/>
</dbReference>
<evidence type="ECO:0000256" key="1">
    <source>
        <dbReference type="SAM" id="Phobius"/>
    </source>
</evidence>
<feature type="domain" description="DUF218" evidence="2">
    <location>
        <begin position="45"/>
        <end position="188"/>
    </location>
</feature>
<evidence type="ECO:0000259" key="2">
    <source>
        <dbReference type="Pfam" id="PF02698"/>
    </source>
</evidence>
<accession>G9Y5Y0</accession>
<dbReference type="CDD" id="cd06259">
    <property type="entry name" value="YdcF-like"/>
    <property type="match status" value="1"/>
</dbReference>
<evidence type="ECO:0000313" key="3">
    <source>
        <dbReference type="EMBL" id="EHM43231.1"/>
    </source>
</evidence>
<dbReference type="HOGENOM" id="CLU_051474_3_0_6"/>
<comment type="caution">
    <text evidence="3">The sequence shown here is derived from an EMBL/GenBank/DDBJ whole genome shotgun (WGS) entry which is preliminary data.</text>
</comment>
<sequence>MIETVKPKILLSLFFVALILMFTILLVNMLSIYTFSQEQDVRNADCAIVLGAGVKNGAPSPVFQERLNHSVYLYQKGYIGIIILTGGYSTGSHVSDAQIAKRYLLSKGIPEMNIFLEEKSTVTRENLRYAKDLMNLHQLHNALIISDPLHMKRAILIAKDNGIKAWSSPTLTSLYKSQYARFSFLVRESIYYSGYLILRLFQ</sequence>
<dbReference type="Pfam" id="PF02698">
    <property type="entry name" value="DUF218"/>
    <property type="match status" value="1"/>
</dbReference>
<proteinExistence type="predicted"/>
<keyword evidence="1" id="KW-0472">Membrane</keyword>
<dbReference type="PANTHER" id="PTHR30336">
    <property type="entry name" value="INNER MEMBRANE PROTEIN, PROBABLE PERMEASE"/>
    <property type="match status" value="1"/>
</dbReference>
<dbReference type="InterPro" id="IPR014729">
    <property type="entry name" value="Rossmann-like_a/b/a_fold"/>
</dbReference>
<keyword evidence="1" id="KW-0812">Transmembrane</keyword>
<name>G9Y5Y0_HAFAL</name>
<protein>
    <recommendedName>
        <fullName evidence="2">DUF218 domain-containing protein</fullName>
    </recommendedName>
</protein>